<accession>A0A914GWZ3</accession>
<name>A0A914GWZ3_GLORO</name>
<proteinExistence type="predicted"/>
<sequence length="77" mass="8228">MSRWFKPKPWTCGTSRRLHGDAISGSVAEEVGATSLKNVSQTMVGQLKGLKTGHKEPRRTACGTPFNGNGITILACV</sequence>
<organism evidence="1 2">
    <name type="scientific">Globodera rostochiensis</name>
    <name type="common">Golden nematode worm</name>
    <name type="synonym">Heterodera rostochiensis</name>
    <dbReference type="NCBI Taxonomy" id="31243"/>
    <lineage>
        <taxon>Eukaryota</taxon>
        <taxon>Metazoa</taxon>
        <taxon>Ecdysozoa</taxon>
        <taxon>Nematoda</taxon>
        <taxon>Chromadorea</taxon>
        <taxon>Rhabditida</taxon>
        <taxon>Tylenchina</taxon>
        <taxon>Tylenchomorpha</taxon>
        <taxon>Tylenchoidea</taxon>
        <taxon>Heteroderidae</taxon>
        <taxon>Heteroderinae</taxon>
        <taxon>Globodera</taxon>
    </lineage>
</organism>
<protein>
    <submittedName>
        <fullName evidence="2">Uncharacterized protein</fullName>
    </submittedName>
</protein>
<dbReference type="Proteomes" id="UP000887572">
    <property type="component" value="Unplaced"/>
</dbReference>
<dbReference type="WBParaSite" id="Gr19_v10_g12119.t1">
    <property type="protein sequence ID" value="Gr19_v10_g12119.t1"/>
    <property type="gene ID" value="Gr19_v10_g12119"/>
</dbReference>
<evidence type="ECO:0000313" key="2">
    <source>
        <dbReference type="WBParaSite" id="Gr19_v10_g12119.t1"/>
    </source>
</evidence>
<evidence type="ECO:0000313" key="1">
    <source>
        <dbReference type="Proteomes" id="UP000887572"/>
    </source>
</evidence>
<dbReference type="AlphaFoldDB" id="A0A914GWZ3"/>
<reference evidence="2" key="1">
    <citation type="submission" date="2022-11" db="UniProtKB">
        <authorList>
            <consortium name="WormBaseParasite"/>
        </authorList>
    </citation>
    <scope>IDENTIFICATION</scope>
</reference>
<keyword evidence="1" id="KW-1185">Reference proteome</keyword>